<keyword evidence="2" id="KW-1185">Reference proteome</keyword>
<dbReference type="EMBL" id="JARJCM010000125">
    <property type="protein sequence ID" value="KAJ7027361.1"/>
    <property type="molecule type" value="Genomic_DNA"/>
</dbReference>
<evidence type="ECO:0000313" key="1">
    <source>
        <dbReference type="EMBL" id="KAJ7027361.1"/>
    </source>
</evidence>
<accession>A0AAD6SG58</accession>
<comment type="caution">
    <text evidence="1">The sequence shown here is derived from an EMBL/GenBank/DDBJ whole genome shotgun (WGS) entry which is preliminary data.</text>
</comment>
<proteinExistence type="predicted"/>
<dbReference type="AlphaFoldDB" id="A0AAD6SG58"/>
<organism evidence="1 2">
    <name type="scientific">Mycena alexandri</name>
    <dbReference type="NCBI Taxonomy" id="1745969"/>
    <lineage>
        <taxon>Eukaryota</taxon>
        <taxon>Fungi</taxon>
        <taxon>Dikarya</taxon>
        <taxon>Basidiomycota</taxon>
        <taxon>Agaricomycotina</taxon>
        <taxon>Agaricomycetes</taxon>
        <taxon>Agaricomycetidae</taxon>
        <taxon>Agaricales</taxon>
        <taxon>Marasmiineae</taxon>
        <taxon>Mycenaceae</taxon>
        <taxon>Mycena</taxon>
    </lineage>
</organism>
<feature type="non-terminal residue" evidence="1">
    <location>
        <position position="1"/>
    </location>
</feature>
<gene>
    <name evidence="1" type="ORF">C8F04DRAFT_922274</name>
</gene>
<feature type="non-terminal residue" evidence="1">
    <location>
        <position position="121"/>
    </location>
</feature>
<dbReference type="Proteomes" id="UP001218188">
    <property type="component" value="Unassembled WGS sequence"/>
</dbReference>
<sequence length="121" mass="13755">LLSNDSPTASQYAAAQEFLESHNARMSKIRVERSHVEQVLIDAEHAVRAEICLLRGIMSPIRRVPPELVREIFLFLTPSLDVEYSPHEPSSILKVPTPWDLGHICRSWRDITLSLGLLWSV</sequence>
<protein>
    <recommendedName>
        <fullName evidence="3">F-box domain-containing protein</fullName>
    </recommendedName>
</protein>
<name>A0AAD6SG58_9AGAR</name>
<evidence type="ECO:0008006" key="3">
    <source>
        <dbReference type="Google" id="ProtNLM"/>
    </source>
</evidence>
<evidence type="ECO:0000313" key="2">
    <source>
        <dbReference type="Proteomes" id="UP001218188"/>
    </source>
</evidence>
<reference evidence="1" key="1">
    <citation type="submission" date="2023-03" db="EMBL/GenBank/DDBJ databases">
        <title>Massive genome expansion in bonnet fungi (Mycena s.s.) driven by repeated elements and novel gene families across ecological guilds.</title>
        <authorList>
            <consortium name="Lawrence Berkeley National Laboratory"/>
            <person name="Harder C.B."/>
            <person name="Miyauchi S."/>
            <person name="Viragh M."/>
            <person name="Kuo A."/>
            <person name="Thoen E."/>
            <person name="Andreopoulos B."/>
            <person name="Lu D."/>
            <person name="Skrede I."/>
            <person name="Drula E."/>
            <person name="Henrissat B."/>
            <person name="Morin E."/>
            <person name="Kohler A."/>
            <person name="Barry K."/>
            <person name="LaButti K."/>
            <person name="Morin E."/>
            <person name="Salamov A."/>
            <person name="Lipzen A."/>
            <person name="Mereny Z."/>
            <person name="Hegedus B."/>
            <person name="Baldrian P."/>
            <person name="Stursova M."/>
            <person name="Weitz H."/>
            <person name="Taylor A."/>
            <person name="Grigoriev I.V."/>
            <person name="Nagy L.G."/>
            <person name="Martin F."/>
            <person name="Kauserud H."/>
        </authorList>
    </citation>
    <scope>NUCLEOTIDE SEQUENCE</scope>
    <source>
        <strain evidence="1">CBHHK200</strain>
    </source>
</reference>